<evidence type="ECO:0000256" key="5">
    <source>
        <dbReference type="ARBA" id="ARBA00022490"/>
    </source>
</evidence>
<comment type="caution">
    <text evidence="9">The sequence shown here is derived from an EMBL/GenBank/DDBJ whole genome shotgun (WGS) entry which is preliminary data.</text>
</comment>
<dbReference type="CDD" id="cd05796">
    <property type="entry name" value="Ribosomal_P0_like"/>
    <property type="match status" value="1"/>
</dbReference>
<proteinExistence type="inferred from homology"/>
<name>A0AAV1I865_9CHLO</name>
<keyword evidence="10" id="KW-1185">Reference proteome</keyword>
<sequence length="239" mass="27252">MPKSKRNKAVSLTKVKKKTKVWKHEKISATRNLIDEFPSIYLFRYDNMRNESFKAFREALKEHSRFMMGSNKVLRVALGHGQEDEYKKGLSTLADDISGSIGLFFTGLPHNQVLKTFEEFEDLDYARAGSQATEEFQLSEGPLLGPNGPLPHTVEPTLRKYGLPTRLKKGVVELISDYVVCTSGDTLTSNQAALLRVFDVKMAAFRMSPIGYWLAKDEQYHRLQQSEIEPEEKHTDNHV</sequence>
<keyword evidence="6 7" id="KW-0539">Nucleus</keyword>
<dbReference type="InterPro" id="IPR033867">
    <property type="entry name" value="Mrt4"/>
</dbReference>
<accession>A0AAV1I865</accession>
<dbReference type="InterPro" id="IPR001790">
    <property type="entry name" value="Ribosomal_uL10"/>
</dbReference>
<dbReference type="GO" id="GO:0000956">
    <property type="term" value="P:nuclear-transcribed mRNA catabolic process"/>
    <property type="evidence" value="ECO:0007669"/>
    <property type="project" value="TreeGrafter"/>
</dbReference>
<dbReference type="AlphaFoldDB" id="A0AAV1I865"/>
<dbReference type="GO" id="GO:0005730">
    <property type="term" value="C:nucleolus"/>
    <property type="evidence" value="ECO:0007669"/>
    <property type="project" value="UniProtKB-SubCell"/>
</dbReference>
<dbReference type="InterPro" id="IPR043164">
    <property type="entry name" value="Ribosomal_uL10-like_insert_sf"/>
</dbReference>
<evidence type="ECO:0000313" key="10">
    <source>
        <dbReference type="Proteomes" id="UP001314263"/>
    </source>
</evidence>
<dbReference type="GO" id="GO:0006364">
    <property type="term" value="P:rRNA processing"/>
    <property type="evidence" value="ECO:0007669"/>
    <property type="project" value="TreeGrafter"/>
</dbReference>
<dbReference type="InterPro" id="IPR043141">
    <property type="entry name" value="Ribosomal_uL10-like_sf"/>
</dbReference>
<dbReference type="EMBL" id="CAUYUE010000007">
    <property type="protein sequence ID" value="CAK0782725.1"/>
    <property type="molecule type" value="Genomic_DNA"/>
</dbReference>
<dbReference type="PANTHER" id="PTHR45841:SF1">
    <property type="entry name" value="MRNA TURNOVER PROTEIN 4 HOMOLOG"/>
    <property type="match status" value="1"/>
</dbReference>
<keyword evidence="5 7" id="KW-0963">Cytoplasm</keyword>
<evidence type="ECO:0000259" key="8">
    <source>
        <dbReference type="Pfam" id="PF17777"/>
    </source>
</evidence>
<evidence type="ECO:0000256" key="2">
    <source>
        <dbReference type="ARBA" id="ARBA00004046"/>
    </source>
</evidence>
<dbReference type="Pfam" id="PF00466">
    <property type="entry name" value="Ribosomal_L10"/>
    <property type="match status" value="1"/>
</dbReference>
<dbReference type="InterPro" id="IPR040637">
    <property type="entry name" value="Ribosomal_uL10-like_insert"/>
</dbReference>
<dbReference type="Pfam" id="PF17777">
    <property type="entry name" value="RL10P_insert"/>
    <property type="match status" value="1"/>
</dbReference>
<comment type="function">
    <text evidence="2 7">Component of the ribosome assembly machinery. Nuclear paralog of the ribosomal protein P0, it binds pre-60S subunits at an early stage of assembly in the nucleolus, and is replaced by P0 in cytoplasmic pre-60S subunits and mature 80S ribosomes.</text>
</comment>
<dbReference type="GO" id="GO:0000027">
    <property type="term" value="P:ribosomal large subunit assembly"/>
    <property type="evidence" value="ECO:0007669"/>
    <property type="project" value="InterPro"/>
</dbReference>
<dbReference type="SUPFAM" id="SSF160369">
    <property type="entry name" value="Ribosomal protein L10-like"/>
    <property type="match status" value="1"/>
</dbReference>
<evidence type="ECO:0000313" key="9">
    <source>
        <dbReference type="EMBL" id="CAK0782725.1"/>
    </source>
</evidence>
<evidence type="ECO:0000256" key="3">
    <source>
        <dbReference type="ARBA" id="ARBA00008889"/>
    </source>
</evidence>
<feature type="domain" description="Large ribosomal subunit protein uL10-like insertion" evidence="8">
    <location>
        <begin position="126"/>
        <end position="200"/>
    </location>
</feature>
<gene>
    <name evidence="9" type="ORF">CVIRNUC_005920</name>
</gene>
<comment type="subunit">
    <text evidence="4 7">Associates with the pre-60S ribosomal particle.</text>
</comment>
<dbReference type="GO" id="GO:0003723">
    <property type="term" value="F:RNA binding"/>
    <property type="evidence" value="ECO:0007669"/>
    <property type="project" value="TreeGrafter"/>
</dbReference>
<dbReference type="Gene3D" id="3.30.70.1730">
    <property type="match status" value="1"/>
</dbReference>
<evidence type="ECO:0000256" key="6">
    <source>
        <dbReference type="ARBA" id="ARBA00023242"/>
    </source>
</evidence>
<dbReference type="FunFam" id="3.30.70.1730:FF:000005">
    <property type="entry name" value="Ribosome assembly factor mrt4"/>
    <property type="match status" value="1"/>
</dbReference>
<dbReference type="GO" id="GO:0030687">
    <property type="term" value="C:preribosome, large subunit precursor"/>
    <property type="evidence" value="ECO:0007669"/>
    <property type="project" value="TreeGrafter"/>
</dbReference>
<keyword evidence="7" id="KW-0690">Ribosome biogenesis</keyword>
<dbReference type="InterPro" id="IPR051742">
    <property type="entry name" value="Ribosome_Assembly_uL10"/>
</dbReference>
<comment type="subcellular location">
    <subcellularLocation>
        <location evidence="7">Cytoplasm</location>
    </subcellularLocation>
    <subcellularLocation>
        <location evidence="7">Nucleus</location>
        <location evidence="7">Nucleolus</location>
    </subcellularLocation>
</comment>
<dbReference type="GO" id="GO:0005737">
    <property type="term" value="C:cytoplasm"/>
    <property type="evidence" value="ECO:0007669"/>
    <property type="project" value="UniProtKB-SubCell"/>
</dbReference>
<protein>
    <recommendedName>
        <fullName evidence="7">Ribosome assembly factor mrt4</fullName>
    </recommendedName>
</protein>
<comment type="function">
    <text evidence="1">Ribosomal protein P0 is the functional equivalent of E.coli protein L10.</text>
</comment>
<dbReference type="Gene3D" id="3.90.105.20">
    <property type="match status" value="1"/>
</dbReference>
<reference evidence="9 10" key="1">
    <citation type="submission" date="2023-10" db="EMBL/GenBank/DDBJ databases">
        <authorList>
            <person name="Maclean D."/>
            <person name="Macfadyen A."/>
        </authorList>
    </citation>
    <scope>NUCLEOTIDE SEQUENCE [LARGE SCALE GENOMIC DNA]</scope>
</reference>
<evidence type="ECO:0000256" key="7">
    <source>
        <dbReference type="RuleBase" id="RU364039"/>
    </source>
</evidence>
<organism evidence="9 10">
    <name type="scientific">Coccomyxa viridis</name>
    <dbReference type="NCBI Taxonomy" id="1274662"/>
    <lineage>
        <taxon>Eukaryota</taxon>
        <taxon>Viridiplantae</taxon>
        <taxon>Chlorophyta</taxon>
        <taxon>core chlorophytes</taxon>
        <taxon>Trebouxiophyceae</taxon>
        <taxon>Trebouxiophyceae incertae sedis</taxon>
        <taxon>Coccomyxaceae</taxon>
        <taxon>Coccomyxa</taxon>
    </lineage>
</organism>
<dbReference type="Proteomes" id="UP001314263">
    <property type="component" value="Unassembled WGS sequence"/>
</dbReference>
<evidence type="ECO:0000256" key="1">
    <source>
        <dbReference type="ARBA" id="ARBA00002200"/>
    </source>
</evidence>
<evidence type="ECO:0000256" key="4">
    <source>
        <dbReference type="ARBA" id="ARBA00011117"/>
    </source>
</evidence>
<dbReference type="PANTHER" id="PTHR45841">
    <property type="entry name" value="MRNA TURNOVER PROTEIN 4 MRTO4"/>
    <property type="match status" value="1"/>
</dbReference>
<dbReference type="FunFam" id="3.90.105.20:FF:000003">
    <property type="entry name" value="Ribosome assembly factor mrt4"/>
    <property type="match status" value="1"/>
</dbReference>
<comment type="similarity">
    <text evidence="3 7">Belongs to the universal ribosomal protein uL10 family.</text>
</comment>